<keyword evidence="3" id="KW-1185">Reference proteome</keyword>
<evidence type="ECO:0000313" key="2">
    <source>
        <dbReference type="EMBL" id="KAJ7774517.1"/>
    </source>
</evidence>
<evidence type="ECO:0000313" key="3">
    <source>
        <dbReference type="Proteomes" id="UP001215280"/>
    </source>
</evidence>
<dbReference type="Pfam" id="PF18803">
    <property type="entry name" value="CxC2"/>
    <property type="match status" value="1"/>
</dbReference>
<dbReference type="Proteomes" id="UP001215280">
    <property type="component" value="Unassembled WGS sequence"/>
</dbReference>
<organism evidence="2 3">
    <name type="scientific">Mycena maculata</name>
    <dbReference type="NCBI Taxonomy" id="230809"/>
    <lineage>
        <taxon>Eukaryota</taxon>
        <taxon>Fungi</taxon>
        <taxon>Dikarya</taxon>
        <taxon>Basidiomycota</taxon>
        <taxon>Agaricomycotina</taxon>
        <taxon>Agaricomycetes</taxon>
        <taxon>Agaricomycetidae</taxon>
        <taxon>Agaricales</taxon>
        <taxon>Marasmiineae</taxon>
        <taxon>Mycenaceae</taxon>
        <taxon>Mycena</taxon>
    </lineage>
</organism>
<dbReference type="EMBL" id="JARJLG010000015">
    <property type="protein sequence ID" value="KAJ7774517.1"/>
    <property type="molecule type" value="Genomic_DNA"/>
</dbReference>
<protein>
    <recommendedName>
        <fullName evidence="1">CxC2-like cysteine cluster KDZ transposase-associated domain-containing protein</fullName>
    </recommendedName>
</protein>
<dbReference type="AlphaFoldDB" id="A0AAD7NTZ2"/>
<name>A0AAD7NTZ2_9AGAR</name>
<dbReference type="PANTHER" id="PTHR33096:SF1">
    <property type="entry name" value="CXC1-LIKE CYSTEINE CLUSTER ASSOCIATED WITH KDZ TRANSPOSASES DOMAIN-CONTAINING PROTEIN"/>
    <property type="match status" value="1"/>
</dbReference>
<gene>
    <name evidence="2" type="ORF">DFH07DRAFT_732456</name>
</gene>
<evidence type="ECO:0000259" key="1">
    <source>
        <dbReference type="Pfam" id="PF18803"/>
    </source>
</evidence>
<sequence>MSQWRPLKGLFSDELLRHDGLGDHLDHPACAFCEKEYSATLNGVTRIFQCGDCGQFLQCKDCCLSRHALMPLHTLQEWNGDFWAKASLAAVGLVYQLGHGGFPCVYPDERVRKLTIIEAPIIHDVRVRYCKCDKSDEADNLAQLLRNAWYPATVTDPGTCATFKTLDAFRHYNVVGNMNVHDFVHVMERTTDATASTGMTWLPDRYKAFQRMARQWGFLKCVQHAGCAHNAGGVDATEQGGAAVVCWTCPYDGRNLPPDWRDVDPQYRFLYMLLLAVNANFKLKNRMRPNEIDNPSLGPGWGYWVEPRRYKRHLKNYIAEKDASTCIAFAALLQKDTRLTTGLRASGVGGCVCARHECVRPNGLGDLQKGERYANMDYIVMSALAGFTLMLLTISYDIACQWQKNLKERNAKMPESVCLPLESFTFQCALPVWHAASHEEDCKDANSLSFKPGVGKSDGEGVERVWSVMNPAAYHTKDAGRGQRVDTLEDKIDSHNYLKNISQEEALQRKLIVAIAERDRQVEGFREVTCTVKKEVKKEWKTMIDEWLKDPSKPNPYTLSRKDCPSEVQVRVECQKEEDETMAGATAEIRGCSATAFVAAGLQIEQAQRRIVSELSGRVLITADRESKIIELRRTLLGKIRKFRTLQATYMPGAAAAIAMAEEADVSAKAAHRAEHIKLFMPSEMAPGRDALRGCLSGLLALESKLQVAQCTNALVTLRSRLHAKRHLIMFRNDNLAGQNLATKGAMLIGQVGERVEAAAEKYRVGRKALVALEGDTAAAKFRELRPKDVQLDGDAGESDAAARAKLAMVSSGRSARAPRNVPGTSRRMMSWIWTAPGALDDKEQALHECKSSPVRVEWTRALARKMRWEEEVKTLHEEMRRVLRYLGWQSQWWRDHVDERSDVSREVAAGIRAYALKQADLHDRLAAFFEKKWRVSILDAARHLVAVENTAEVELPDLAHFFSQPR</sequence>
<reference evidence="2" key="1">
    <citation type="submission" date="2023-03" db="EMBL/GenBank/DDBJ databases">
        <title>Massive genome expansion in bonnet fungi (Mycena s.s.) driven by repeated elements and novel gene families across ecological guilds.</title>
        <authorList>
            <consortium name="Lawrence Berkeley National Laboratory"/>
            <person name="Harder C.B."/>
            <person name="Miyauchi S."/>
            <person name="Viragh M."/>
            <person name="Kuo A."/>
            <person name="Thoen E."/>
            <person name="Andreopoulos B."/>
            <person name="Lu D."/>
            <person name="Skrede I."/>
            <person name="Drula E."/>
            <person name="Henrissat B."/>
            <person name="Morin E."/>
            <person name="Kohler A."/>
            <person name="Barry K."/>
            <person name="LaButti K."/>
            <person name="Morin E."/>
            <person name="Salamov A."/>
            <person name="Lipzen A."/>
            <person name="Mereny Z."/>
            <person name="Hegedus B."/>
            <person name="Baldrian P."/>
            <person name="Stursova M."/>
            <person name="Weitz H."/>
            <person name="Taylor A."/>
            <person name="Grigoriev I.V."/>
            <person name="Nagy L.G."/>
            <person name="Martin F."/>
            <person name="Kauserud H."/>
        </authorList>
    </citation>
    <scope>NUCLEOTIDE SEQUENCE</scope>
    <source>
        <strain evidence="2">CBHHK188m</strain>
    </source>
</reference>
<proteinExistence type="predicted"/>
<dbReference type="InterPro" id="IPR040521">
    <property type="entry name" value="KDZ"/>
</dbReference>
<dbReference type="InterPro" id="IPR041457">
    <property type="entry name" value="CxC2_KDZ-assoc"/>
</dbReference>
<dbReference type="Pfam" id="PF18758">
    <property type="entry name" value="KDZ"/>
    <property type="match status" value="1"/>
</dbReference>
<accession>A0AAD7NTZ2</accession>
<comment type="caution">
    <text evidence="2">The sequence shown here is derived from an EMBL/GenBank/DDBJ whole genome shotgun (WGS) entry which is preliminary data.</text>
</comment>
<dbReference type="PANTHER" id="PTHR33096">
    <property type="entry name" value="CXC2 DOMAIN-CONTAINING PROTEIN"/>
    <property type="match status" value="1"/>
</dbReference>
<feature type="domain" description="CxC2-like cysteine cluster KDZ transposase-associated" evidence="1">
    <location>
        <begin position="88"/>
        <end position="194"/>
    </location>
</feature>